<accession>A0A2M7BBN8</accession>
<protein>
    <recommendedName>
        <fullName evidence="2">Non-canonical purine NTP phosphatase/PRRC1 domain-containing protein</fullName>
    </recommendedName>
</protein>
<evidence type="ECO:0000313" key="3">
    <source>
        <dbReference type="EMBL" id="PIV00521.1"/>
    </source>
</evidence>
<reference evidence="4" key="1">
    <citation type="submission" date="2017-09" db="EMBL/GenBank/DDBJ databases">
        <title>Depth-based differentiation of microbial function through sediment-hosted aquifers and enrichment of novel symbionts in the deep terrestrial subsurface.</title>
        <authorList>
            <person name="Probst A.J."/>
            <person name="Ladd B."/>
            <person name="Jarett J.K."/>
            <person name="Geller-Mcgrath D.E."/>
            <person name="Sieber C.M.K."/>
            <person name="Emerson J.B."/>
            <person name="Anantharaman K."/>
            <person name="Thomas B.C."/>
            <person name="Malmstrom R."/>
            <person name="Stieglmeier M."/>
            <person name="Klingl A."/>
            <person name="Woyke T."/>
            <person name="Ryan C.M."/>
            <person name="Banfield J.F."/>
        </authorList>
    </citation>
    <scope>NUCLEOTIDE SEQUENCE [LARGE SCALE GENOMIC DNA]</scope>
</reference>
<evidence type="ECO:0000313" key="4">
    <source>
        <dbReference type="Proteomes" id="UP000229631"/>
    </source>
</evidence>
<dbReference type="InterPro" id="IPR029001">
    <property type="entry name" value="ITPase-like_fam"/>
</dbReference>
<name>A0A2M7BBN8_9BACT</name>
<dbReference type="InterPro" id="IPR026533">
    <property type="entry name" value="NTPase/PRRC1"/>
</dbReference>
<organism evidence="3 4">
    <name type="scientific">Candidatus Shapirobacteria bacterium CG03_land_8_20_14_0_80_39_12</name>
    <dbReference type="NCBI Taxonomy" id="1974879"/>
    <lineage>
        <taxon>Bacteria</taxon>
        <taxon>Candidatus Shapironibacteriota</taxon>
    </lineage>
</organism>
<comment type="caution">
    <text evidence="3">The sequence shown here is derived from an EMBL/GenBank/DDBJ whole genome shotgun (WGS) entry which is preliminary data.</text>
</comment>
<dbReference type="SUPFAM" id="SSF52972">
    <property type="entry name" value="ITPase-like"/>
    <property type="match status" value="1"/>
</dbReference>
<dbReference type="EMBL" id="PEVC01000051">
    <property type="protein sequence ID" value="PIV00521.1"/>
    <property type="molecule type" value="Genomic_DNA"/>
</dbReference>
<proteinExistence type="predicted"/>
<evidence type="ECO:0000256" key="1">
    <source>
        <dbReference type="ARBA" id="ARBA00022801"/>
    </source>
</evidence>
<dbReference type="Proteomes" id="UP000229631">
    <property type="component" value="Unassembled WGS sequence"/>
</dbReference>
<feature type="domain" description="Non-canonical purine NTP phosphatase/PRRC1" evidence="2">
    <location>
        <begin position="2"/>
        <end position="55"/>
    </location>
</feature>
<dbReference type="GO" id="GO:0016787">
    <property type="term" value="F:hydrolase activity"/>
    <property type="evidence" value="ECO:0007669"/>
    <property type="project" value="UniProtKB-KW"/>
</dbReference>
<sequence>MKLINKGVELDKANDMITGKENTKQDNGYFGIISDNLITRGKGYIDAVIMALARFKKPEIFEE</sequence>
<dbReference type="Pfam" id="PF01931">
    <property type="entry name" value="NTPase_I-T"/>
    <property type="match status" value="1"/>
</dbReference>
<evidence type="ECO:0000259" key="2">
    <source>
        <dbReference type="Pfam" id="PF01931"/>
    </source>
</evidence>
<gene>
    <name evidence="3" type="ORF">COS54_02910</name>
</gene>
<dbReference type="Gene3D" id="3.90.950.10">
    <property type="match status" value="1"/>
</dbReference>
<keyword evidence="1" id="KW-0378">Hydrolase</keyword>
<dbReference type="AlphaFoldDB" id="A0A2M7BBN8"/>